<dbReference type="GO" id="GO:0005829">
    <property type="term" value="C:cytosol"/>
    <property type="evidence" value="ECO:0007669"/>
    <property type="project" value="TreeGrafter"/>
</dbReference>
<reference evidence="8 9" key="1">
    <citation type="submission" date="2015-09" db="EMBL/GenBank/DDBJ databases">
        <title>Draft genome sequence of Alicyclobacillus ferrooxydans DSM 22381.</title>
        <authorList>
            <person name="Hemp J."/>
        </authorList>
    </citation>
    <scope>NUCLEOTIDE SEQUENCE [LARGE SCALE GENOMIC DNA]</scope>
    <source>
        <strain evidence="8 9">TC-34</strain>
    </source>
</reference>
<dbReference type="Proteomes" id="UP000050482">
    <property type="component" value="Unassembled WGS sequence"/>
</dbReference>
<dbReference type="AlphaFoldDB" id="A0A0P9CIZ3"/>
<protein>
    <recommendedName>
        <fullName evidence="2 5">Methionyl-tRNA formyltransferase</fullName>
        <ecNumber evidence="2 5">2.1.2.9</ecNumber>
    </recommendedName>
</protein>
<dbReference type="CDD" id="cd08704">
    <property type="entry name" value="Met_tRNA_FMT_C"/>
    <property type="match status" value="1"/>
</dbReference>
<evidence type="ECO:0000256" key="3">
    <source>
        <dbReference type="ARBA" id="ARBA00022679"/>
    </source>
</evidence>
<dbReference type="Pfam" id="PF02911">
    <property type="entry name" value="Formyl_trans_C"/>
    <property type="match status" value="1"/>
</dbReference>
<dbReference type="PATRIC" id="fig|471514.4.peg.2949"/>
<dbReference type="PANTHER" id="PTHR11138:SF5">
    <property type="entry name" value="METHIONYL-TRNA FORMYLTRANSFERASE, MITOCHONDRIAL"/>
    <property type="match status" value="1"/>
</dbReference>
<keyword evidence="9" id="KW-1185">Reference proteome</keyword>
<feature type="domain" description="Formyl transferase C-terminal" evidence="7">
    <location>
        <begin position="209"/>
        <end position="311"/>
    </location>
</feature>
<evidence type="ECO:0000256" key="1">
    <source>
        <dbReference type="ARBA" id="ARBA00010699"/>
    </source>
</evidence>
<proteinExistence type="inferred from homology"/>
<dbReference type="PANTHER" id="PTHR11138">
    <property type="entry name" value="METHIONYL-TRNA FORMYLTRANSFERASE"/>
    <property type="match status" value="1"/>
</dbReference>
<evidence type="ECO:0000259" key="6">
    <source>
        <dbReference type="Pfam" id="PF00551"/>
    </source>
</evidence>
<organism evidence="8 9">
    <name type="scientific">Alicyclobacillus ferrooxydans</name>
    <dbReference type="NCBI Taxonomy" id="471514"/>
    <lineage>
        <taxon>Bacteria</taxon>
        <taxon>Bacillati</taxon>
        <taxon>Bacillota</taxon>
        <taxon>Bacilli</taxon>
        <taxon>Bacillales</taxon>
        <taxon>Alicyclobacillaceae</taxon>
        <taxon>Alicyclobacillus</taxon>
    </lineage>
</organism>
<comment type="function">
    <text evidence="5">Attaches a formyl group to the free amino group of methionyl-tRNA(fMet). The formyl group appears to play a dual role in the initiator identity of N-formylmethionyl-tRNA by promoting its recognition by IF2 and preventing the misappropriation of this tRNA by the elongation apparatus.</text>
</comment>
<dbReference type="NCBIfam" id="TIGR00460">
    <property type="entry name" value="fmt"/>
    <property type="match status" value="1"/>
</dbReference>
<dbReference type="OrthoDB" id="9802815at2"/>
<dbReference type="InterPro" id="IPR041711">
    <property type="entry name" value="Met-tRNA-FMT_N"/>
</dbReference>
<dbReference type="RefSeq" id="WP_054967689.1">
    <property type="nucleotide sequence ID" value="NZ_LJCO01000011.1"/>
</dbReference>
<keyword evidence="3 5" id="KW-0808">Transferase</keyword>
<dbReference type="HAMAP" id="MF_00182">
    <property type="entry name" value="Formyl_trans"/>
    <property type="match status" value="1"/>
</dbReference>
<accession>A0A0P9CIZ3</accession>
<feature type="domain" description="Formyl transferase N-terminal" evidence="6">
    <location>
        <begin position="6"/>
        <end position="184"/>
    </location>
</feature>
<evidence type="ECO:0000256" key="4">
    <source>
        <dbReference type="ARBA" id="ARBA00022917"/>
    </source>
</evidence>
<dbReference type="InterPro" id="IPR036477">
    <property type="entry name" value="Formyl_transf_N_sf"/>
</dbReference>
<dbReference type="STRING" id="471514.AN477_03070"/>
<evidence type="ECO:0000256" key="2">
    <source>
        <dbReference type="ARBA" id="ARBA00012261"/>
    </source>
</evidence>
<feature type="binding site" evidence="5">
    <location>
        <begin position="114"/>
        <end position="117"/>
    </location>
    <ligand>
        <name>(6S)-5,6,7,8-tetrahydrofolate</name>
        <dbReference type="ChEBI" id="CHEBI:57453"/>
    </ligand>
</feature>
<evidence type="ECO:0000313" key="9">
    <source>
        <dbReference type="Proteomes" id="UP000050482"/>
    </source>
</evidence>
<dbReference type="CDD" id="cd08646">
    <property type="entry name" value="FMT_core_Met-tRNA-FMT_N"/>
    <property type="match status" value="1"/>
</dbReference>
<dbReference type="Pfam" id="PF00551">
    <property type="entry name" value="Formyl_trans_N"/>
    <property type="match status" value="1"/>
</dbReference>
<keyword evidence="4 5" id="KW-0648">Protein biosynthesis</keyword>
<gene>
    <name evidence="5" type="primary">fmt</name>
    <name evidence="8" type="ORF">AN477_03070</name>
</gene>
<dbReference type="EMBL" id="LJCO01000011">
    <property type="protein sequence ID" value="KPV45346.1"/>
    <property type="molecule type" value="Genomic_DNA"/>
</dbReference>
<evidence type="ECO:0000313" key="8">
    <source>
        <dbReference type="EMBL" id="KPV45346.1"/>
    </source>
</evidence>
<dbReference type="GO" id="GO:0004479">
    <property type="term" value="F:methionyl-tRNA formyltransferase activity"/>
    <property type="evidence" value="ECO:0007669"/>
    <property type="project" value="UniProtKB-UniRule"/>
</dbReference>
<dbReference type="InterPro" id="IPR044135">
    <property type="entry name" value="Met-tRNA-FMT_C"/>
</dbReference>
<evidence type="ECO:0000259" key="7">
    <source>
        <dbReference type="Pfam" id="PF02911"/>
    </source>
</evidence>
<name>A0A0P9CIZ3_9BACL</name>
<comment type="caution">
    <text evidence="8">The sequence shown here is derived from an EMBL/GenBank/DDBJ whole genome shotgun (WGS) entry which is preliminary data.</text>
</comment>
<dbReference type="Gene3D" id="3.40.50.12230">
    <property type="match status" value="1"/>
</dbReference>
<comment type="similarity">
    <text evidence="1 5">Belongs to the Fmt family.</text>
</comment>
<dbReference type="SUPFAM" id="SSF50486">
    <property type="entry name" value="FMT C-terminal domain-like"/>
    <property type="match status" value="1"/>
</dbReference>
<evidence type="ECO:0000256" key="5">
    <source>
        <dbReference type="HAMAP-Rule" id="MF_00182"/>
    </source>
</evidence>
<comment type="catalytic activity">
    <reaction evidence="5">
        <text>L-methionyl-tRNA(fMet) + (6R)-10-formyltetrahydrofolate = N-formyl-L-methionyl-tRNA(fMet) + (6S)-5,6,7,8-tetrahydrofolate + H(+)</text>
        <dbReference type="Rhea" id="RHEA:24380"/>
        <dbReference type="Rhea" id="RHEA-COMP:9952"/>
        <dbReference type="Rhea" id="RHEA-COMP:9953"/>
        <dbReference type="ChEBI" id="CHEBI:15378"/>
        <dbReference type="ChEBI" id="CHEBI:57453"/>
        <dbReference type="ChEBI" id="CHEBI:78530"/>
        <dbReference type="ChEBI" id="CHEBI:78844"/>
        <dbReference type="ChEBI" id="CHEBI:195366"/>
        <dbReference type="EC" id="2.1.2.9"/>
    </reaction>
</comment>
<dbReference type="InterPro" id="IPR001555">
    <property type="entry name" value="GART_AS"/>
</dbReference>
<dbReference type="InterPro" id="IPR005793">
    <property type="entry name" value="Formyl_trans_C"/>
</dbReference>
<dbReference type="FunFam" id="3.40.50.12230:FF:000001">
    <property type="entry name" value="Methionyl-tRNA formyltransferase"/>
    <property type="match status" value="1"/>
</dbReference>
<sequence>MTDKIRVVMLGTPDFAVPTLKALMNAPTVEVVLVITQPDRPVGRKRQLTPSPIKQAAIEYGLPLLQPEKVSAADFVERLETYRPDVMVTAAYGQILSNRLLAVPRYGCLNVHASLLPRWRGAAPIHRAILAGDSETGVTIMKTVKELDAGPILGMQAVAIESSDTTGDLHDRLAEVGADLLVRLLPEYTAGRLVPSEQPEAGVTYAHRIVRKDEWIDLTNTVVQVHNHVRGLSPWPGAALLHGGQPIKLWRTALLPENSANDSLPEGSSGTVCMTNDGSVRLKCEDGWLEILEVQPSGKRKMSARDWFRGLRIDKTQFEPVEENG</sequence>
<dbReference type="PROSITE" id="PS00373">
    <property type="entry name" value="GART"/>
    <property type="match status" value="1"/>
</dbReference>
<dbReference type="EC" id="2.1.2.9" evidence="2 5"/>
<dbReference type="InterPro" id="IPR002376">
    <property type="entry name" value="Formyl_transf_N"/>
</dbReference>
<dbReference type="SUPFAM" id="SSF53328">
    <property type="entry name" value="Formyltransferase"/>
    <property type="match status" value="1"/>
</dbReference>
<dbReference type="InterPro" id="IPR005794">
    <property type="entry name" value="Fmt"/>
</dbReference>
<dbReference type="InterPro" id="IPR011034">
    <property type="entry name" value="Formyl_transferase-like_C_sf"/>
</dbReference>